<dbReference type="InterPro" id="IPR051413">
    <property type="entry name" value="K/Na_HCN_channel"/>
</dbReference>
<keyword evidence="1" id="KW-0472">Membrane</keyword>
<protein>
    <recommendedName>
        <fullName evidence="2">Cyclic nucleotide-binding domain-containing protein</fullName>
    </recommendedName>
</protein>
<dbReference type="CDD" id="cd00038">
    <property type="entry name" value="CAP_ED"/>
    <property type="match status" value="1"/>
</dbReference>
<dbReference type="InterPro" id="IPR018488">
    <property type="entry name" value="cNMP-bd_CS"/>
</dbReference>
<dbReference type="Gene3D" id="1.10.287.630">
    <property type="entry name" value="Helix hairpin bin"/>
    <property type="match status" value="1"/>
</dbReference>
<reference evidence="3" key="1">
    <citation type="submission" date="2019-03" db="EMBL/GenBank/DDBJ databases">
        <title>Long read genome sequence of the mycoparasitic Pythium oligandrum ATCC 38472 isolated from sugarbeet rhizosphere.</title>
        <authorList>
            <person name="Gaulin E."/>
        </authorList>
    </citation>
    <scope>NUCLEOTIDE SEQUENCE</scope>
    <source>
        <strain evidence="3">ATCC 38472_TT</strain>
    </source>
</reference>
<sequence length="490" mass="55741">MSWASFLHALWLARVIRVTKDVWLRLLYNRFSYVLSLLRLVLLLALTTHYTACFWRLVQLLDHGDAVDIHDGGVWDTYMTDVYYAVQLLQGHGGVARTTRDHVFSSVAVLIGILVLATLSGSLAVLIFNYYSNSSSYQRKLESVFAKMDKLHLPPSLRARIHQYYDHLWFEHDSLNGEIAQFTRELSPSLALEVRLFKYMDLVLRVPLWRDCSTDFVTQIMLRLNVRAYLPEDYVIRQGEIGEELFLLNRGICELRACSGTSTGVSDPLIPLHHRPPSTITTEGGGGGQNINVRRLMPGHAFGELALLMNYKRSATVRALTFVEMCLLSRQAFQEILLRYREDRGKVLKELVLSCIDMRDKRFIPFPWEELIERANAKTPATGISAHTRLSPEEAADRIVDFINPPERTDTSITFGFRDLDIVSGFQLLPVVPLGKNSPAYRDPSLDGSHSELKTHVELIANRQEQTLERLATLERTVTALVAEIRQSSI</sequence>
<gene>
    <name evidence="3" type="ORF">Poli38472_007905</name>
</gene>
<dbReference type="InterPro" id="IPR000595">
    <property type="entry name" value="cNMP-bd_dom"/>
</dbReference>
<dbReference type="GO" id="GO:0003254">
    <property type="term" value="P:regulation of membrane depolarization"/>
    <property type="evidence" value="ECO:0007669"/>
    <property type="project" value="TreeGrafter"/>
</dbReference>
<proteinExistence type="predicted"/>
<keyword evidence="1" id="KW-0812">Transmembrane</keyword>
<feature type="transmembrane region" description="Helical" evidence="1">
    <location>
        <begin position="107"/>
        <end position="131"/>
    </location>
</feature>
<keyword evidence="4" id="KW-1185">Reference proteome</keyword>
<name>A0A8K1FS55_PYTOL</name>
<evidence type="ECO:0000256" key="1">
    <source>
        <dbReference type="SAM" id="Phobius"/>
    </source>
</evidence>
<organism evidence="3 4">
    <name type="scientific">Pythium oligandrum</name>
    <name type="common">Mycoparasitic fungus</name>
    <dbReference type="NCBI Taxonomy" id="41045"/>
    <lineage>
        <taxon>Eukaryota</taxon>
        <taxon>Sar</taxon>
        <taxon>Stramenopiles</taxon>
        <taxon>Oomycota</taxon>
        <taxon>Peronosporomycetes</taxon>
        <taxon>Pythiales</taxon>
        <taxon>Pythiaceae</taxon>
        <taxon>Pythium</taxon>
    </lineage>
</organism>
<feature type="transmembrane region" description="Helical" evidence="1">
    <location>
        <begin position="33"/>
        <end position="55"/>
    </location>
</feature>
<accession>A0A8K1FS55</accession>
<dbReference type="GO" id="GO:0035725">
    <property type="term" value="P:sodium ion transmembrane transport"/>
    <property type="evidence" value="ECO:0007669"/>
    <property type="project" value="TreeGrafter"/>
</dbReference>
<dbReference type="Gene3D" id="1.10.287.70">
    <property type="match status" value="1"/>
</dbReference>
<dbReference type="PROSITE" id="PS00889">
    <property type="entry name" value="CNMP_BINDING_2"/>
    <property type="match status" value="1"/>
</dbReference>
<dbReference type="PANTHER" id="PTHR45689:SF5">
    <property type="entry name" value="I[[H]] CHANNEL, ISOFORM E"/>
    <property type="match status" value="1"/>
</dbReference>
<feature type="domain" description="Cyclic nucleotide-binding" evidence="2">
    <location>
        <begin position="208"/>
        <end position="354"/>
    </location>
</feature>
<dbReference type="InterPro" id="IPR014710">
    <property type="entry name" value="RmlC-like_jellyroll"/>
</dbReference>
<dbReference type="InterPro" id="IPR018490">
    <property type="entry name" value="cNMP-bd_dom_sf"/>
</dbReference>
<dbReference type="OrthoDB" id="421226at2759"/>
<dbReference type="Proteomes" id="UP000794436">
    <property type="component" value="Unassembled WGS sequence"/>
</dbReference>
<evidence type="ECO:0000313" key="4">
    <source>
        <dbReference type="Proteomes" id="UP000794436"/>
    </source>
</evidence>
<evidence type="ECO:0000259" key="2">
    <source>
        <dbReference type="PROSITE" id="PS50042"/>
    </source>
</evidence>
<comment type="caution">
    <text evidence="3">The sequence shown here is derived from an EMBL/GenBank/DDBJ whole genome shotgun (WGS) entry which is preliminary data.</text>
</comment>
<dbReference type="GO" id="GO:0005249">
    <property type="term" value="F:voltage-gated potassium channel activity"/>
    <property type="evidence" value="ECO:0007669"/>
    <property type="project" value="TreeGrafter"/>
</dbReference>
<dbReference type="SUPFAM" id="SSF81324">
    <property type="entry name" value="Voltage-gated potassium channels"/>
    <property type="match status" value="1"/>
</dbReference>
<dbReference type="EMBL" id="SPLM01000003">
    <property type="protein sequence ID" value="TMW68233.1"/>
    <property type="molecule type" value="Genomic_DNA"/>
</dbReference>
<keyword evidence="1" id="KW-1133">Transmembrane helix</keyword>
<dbReference type="Pfam" id="PF00027">
    <property type="entry name" value="cNMP_binding"/>
    <property type="match status" value="1"/>
</dbReference>
<dbReference type="PROSITE" id="PS00888">
    <property type="entry name" value="CNMP_BINDING_1"/>
    <property type="match status" value="1"/>
</dbReference>
<dbReference type="AlphaFoldDB" id="A0A8K1FS55"/>
<dbReference type="GO" id="GO:0098855">
    <property type="term" value="C:HCN channel complex"/>
    <property type="evidence" value="ECO:0007669"/>
    <property type="project" value="TreeGrafter"/>
</dbReference>
<dbReference type="PROSITE" id="PS50042">
    <property type="entry name" value="CNMP_BINDING_3"/>
    <property type="match status" value="1"/>
</dbReference>
<dbReference type="PANTHER" id="PTHR45689">
    <property type="entry name" value="I[[H]] CHANNEL, ISOFORM E"/>
    <property type="match status" value="1"/>
</dbReference>
<evidence type="ECO:0000313" key="3">
    <source>
        <dbReference type="EMBL" id="TMW68233.1"/>
    </source>
</evidence>
<dbReference type="SMART" id="SM00100">
    <property type="entry name" value="cNMP"/>
    <property type="match status" value="1"/>
</dbReference>
<dbReference type="Gene3D" id="2.60.120.10">
    <property type="entry name" value="Jelly Rolls"/>
    <property type="match status" value="1"/>
</dbReference>
<dbReference type="SUPFAM" id="SSF51206">
    <property type="entry name" value="cAMP-binding domain-like"/>
    <property type="match status" value="1"/>
</dbReference>